<gene>
    <name evidence="1" type="ORF">DPMN_052683</name>
</gene>
<dbReference type="Proteomes" id="UP000828390">
    <property type="component" value="Unassembled WGS sequence"/>
</dbReference>
<keyword evidence="2" id="KW-1185">Reference proteome</keyword>
<accession>A0A9D4CK39</accession>
<reference evidence="1" key="2">
    <citation type="submission" date="2020-11" db="EMBL/GenBank/DDBJ databases">
        <authorList>
            <person name="McCartney M.A."/>
            <person name="Auch B."/>
            <person name="Kono T."/>
            <person name="Mallez S."/>
            <person name="Becker A."/>
            <person name="Gohl D.M."/>
            <person name="Silverstein K.A.T."/>
            <person name="Koren S."/>
            <person name="Bechman K.B."/>
            <person name="Herman A."/>
            <person name="Abrahante J.E."/>
            <person name="Garbe J."/>
        </authorList>
    </citation>
    <scope>NUCLEOTIDE SEQUENCE</scope>
    <source>
        <strain evidence="1">Duluth1</strain>
        <tissue evidence="1">Whole animal</tissue>
    </source>
</reference>
<organism evidence="1 2">
    <name type="scientific">Dreissena polymorpha</name>
    <name type="common">Zebra mussel</name>
    <name type="synonym">Mytilus polymorpha</name>
    <dbReference type="NCBI Taxonomy" id="45954"/>
    <lineage>
        <taxon>Eukaryota</taxon>
        <taxon>Metazoa</taxon>
        <taxon>Spiralia</taxon>
        <taxon>Lophotrochozoa</taxon>
        <taxon>Mollusca</taxon>
        <taxon>Bivalvia</taxon>
        <taxon>Autobranchia</taxon>
        <taxon>Heteroconchia</taxon>
        <taxon>Euheterodonta</taxon>
        <taxon>Imparidentia</taxon>
        <taxon>Neoheterodontei</taxon>
        <taxon>Myida</taxon>
        <taxon>Dreissenoidea</taxon>
        <taxon>Dreissenidae</taxon>
        <taxon>Dreissena</taxon>
    </lineage>
</organism>
<dbReference type="AlphaFoldDB" id="A0A9D4CK39"/>
<sequence>MSMTSQNSDRAIDTLVALLQSLKHVDHQAASKAAVDKLTQLKNGTLAITTEDVATTLKNFKENLRNS</sequence>
<comment type="caution">
    <text evidence="1">The sequence shown here is derived from an EMBL/GenBank/DDBJ whole genome shotgun (WGS) entry which is preliminary data.</text>
</comment>
<evidence type="ECO:0000313" key="2">
    <source>
        <dbReference type="Proteomes" id="UP000828390"/>
    </source>
</evidence>
<name>A0A9D4CK39_DREPO</name>
<protein>
    <submittedName>
        <fullName evidence="1">Uncharacterized protein</fullName>
    </submittedName>
</protein>
<evidence type="ECO:0000313" key="1">
    <source>
        <dbReference type="EMBL" id="KAH3726813.1"/>
    </source>
</evidence>
<proteinExistence type="predicted"/>
<reference evidence="1" key="1">
    <citation type="journal article" date="2019" name="bioRxiv">
        <title>The Genome of the Zebra Mussel, Dreissena polymorpha: A Resource for Invasive Species Research.</title>
        <authorList>
            <person name="McCartney M.A."/>
            <person name="Auch B."/>
            <person name="Kono T."/>
            <person name="Mallez S."/>
            <person name="Zhang Y."/>
            <person name="Obille A."/>
            <person name="Becker A."/>
            <person name="Abrahante J.E."/>
            <person name="Garbe J."/>
            <person name="Badalamenti J.P."/>
            <person name="Herman A."/>
            <person name="Mangelson H."/>
            <person name="Liachko I."/>
            <person name="Sullivan S."/>
            <person name="Sone E.D."/>
            <person name="Koren S."/>
            <person name="Silverstein K.A.T."/>
            <person name="Beckman K.B."/>
            <person name="Gohl D.M."/>
        </authorList>
    </citation>
    <scope>NUCLEOTIDE SEQUENCE</scope>
    <source>
        <strain evidence="1">Duluth1</strain>
        <tissue evidence="1">Whole animal</tissue>
    </source>
</reference>
<dbReference type="EMBL" id="JAIWYP010000012">
    <property type="protein sequence ID" value="KAH3726813.1"/>
    <property type="molecule type" value="Genomic_DNA"/>
</dbReference>